<sequence>MEKKKHHYVWRDYLRSWSSGEYVFTYSKRQNKIFTSNLMGVAMEKYFYALEEFTLEEEIKLKEIVKACSNEAVVDLNLELYESFIIYSKILRFQKENAFVIDSETQQEKLDKITKLIKSNLFEEFHTIIENYGSRIIKIKSFEEIRMFDDGDNLFFFFIFLCSQFLRTKKMKKKLELLCEKNELIIPKFINIISLVFANSLAVSLADNKDVRYVFYENKTDLNFITSDQPLMNLKFNDKDKNGKTLEFEFYYPINARIAILIHLKNQENKYEHIFIDKKNVKELNDHIYHYADDHVFAKTKSQLEEYMSKEKS</sequence>
<dbReference type="Pfam" id="PF14022">
    <property type="entry name" value="DUF4238"/>
    <property type="match status" value="1"/>
</dbReference>
<dbReference type="Proteomes" id="UP000298340">
    <property type="component" value="Unassembled WGS sequence"/>
</dbReference>
<reference evidence="2 4" key="2">
    <citation type="journal article" date="2018" name="Syst. Appl. Microbiol.">
        <title>Flavobacterium circumlabens sp. nov. and Flavobacterium cupreum sp. nov., two psychrotrophic species isolated from Antarctic environmental samples.</title>
        <authorList>
            <person name="Kralova S."/>
            <person name="Busse H.J."/>
            <person name="Svec P."/>
            <person name="Maslanova I."/>
            <person name="Stankova E."/>
            <person name="Bartak M."/>
            <person name="Sedlacek I."/>
        </authorList>
    </citation>
    <scope>NUCLEOTIDE SEQUENCE [LARGE SCALE GENOMIC DNA]</scope>
    <source>
        <strain evidence="2 4">CCM 8828</strain>
    </source>
</reference>
<dbReference type="EMBL" id="QWDN01000008">
    <property type="protein sequence ID" value="TEB42601.1"/>
    <property type="molecule type" value="Genomic_DNA"/>
</dbReference>
<comment type="caution">
    <text evidence="2">The sequence shown here is derived from an EMBL/GenBank/DDBJ whole genome shotgun (WGS) entry which is preliminary data.</text>
</comment>
<gene>
    <name evidence="2" type="ORF">D0809_19795</name>
    <name evidence="1" type="ORF">EV142_108103</name>
</gene>
<protein>
    <submittedName>
        <fullName evidence="2">DUF4238 domain-containing protein</fullName>
    </submittedName>
    <submittedName>
        <fullName evidence="1">Uncharacterized protein DUF4238</fullName>
    </submittedName>
</protein>
<evidence type="ECO:0000313" key="4">
    <source>
        <dbReference type="Proteomes" id="UP000298340"/>
    </source>
</evidence>
<reference evidence="1 3" key="1">
    <citation type="journal article" date="2015" name="Stand. Genomic Sci.">
        <title>Genomic Encyclopedia of Bacterial and Archaeal Type Strains, Phase III: the genomes of soil and plant-associated and newly described type strains.</title>
        <authorList>
            <person name="Whitman W.B."/>
            <person name="Woyke T."/>
            <person name="Klenk H.P."/>
            <person name="Zhou Y."/>
            <person name="Lilburn T.G."/>
            <person name="Beck B.J."/>
            <person name="De Vos P."/>
            <person name="Vandamme P."/>
            <person name="Eisen J.A."/>
            <person name="Garrity G."/>
            <person name="Hugenholtz P."/>
            <person name="Kyrpides N.C."/>
        </authorList>
    </citation>
    <scope>NUCLEOTIDE SEQUENCE [LARGE SCALE GENOMIC DNA]</scope>
    <source>
        <strain evidence="1 3">P5626</strain>
    </source>
</reference>
<name>A0A4Y7U8P6_9FLAO</name>
<dbReference type="RefSeq" id="WP_132037262.1">
    <property type="nucleotide sequence ID" value="NZ_QWDN01000008.1"/>
</dbReference>
<evidence type="ECO:0000313" key="3">
    <source>
        <dbReference type="Proteomes" id="UP000295270"/>
    </source>
</evidence>
<dbReference type="InterPro" id="IPR025332">
    <property type="entry name" value="DUF4238"/>
</dbReference>
<keyword evidence="3" id="KW-1185">Reference proteome</keyword>
<accession>A0A4Y7U8P6</accession>
<dbReference type="AlphaFoldDB" id="A0A4Y7U8P6"/>
<dbReference type="Proteomes" id="UP000295270">
    <property type="component" value="Unassembled WGS sequence"/>
</dbReference>
<dbReference type="OrthoDB" id="581042at2"/>
<dbReference type="EMBL" id="SLWA01000008">
    <property type="protein sequence ID" value="TCN53799.1"/>
    <property type="molecule type" value="Genomic_DNA"/>
</dbReference>
<evidence type="ECO:0000313" key="1">
    <source>
        <dbReference type="EMBL" id="TCN53799.1"/>
    </source>
</evidence>
<proteinExistence type="predicted"/>
<organism evidence="2 4">
    <name type="scientific">Flavobacterium circumlabens</name>
    <dbReference type="NCBI Taxonomy" id="2133765"/>
    <lineage>
        <taxon>Bacteria</taxon>
        <taxon>Pseudomonadati</taxon>
        <taxon>Bacteroidota</taxon>
        <taxon>Flavobacteriia</taxon>
        <taxon>Flavobacteriales</taxon>
        <taxon>Flavobacteriaceae</taxon>
        <taxon>Flavobacterium</taxon>
    </lineage>
</organism>
<reference evidence="1" key="3">
    <citation type="submission" date="2019-03" db="EMBL/GenBank/DDBJ databases">
        <authorList>
            <person name="Whitman W."/>
            <person name="Huntemann M."/>
            <person name="Clum A."/>
            <person name="Pillay M."/>
            <person name="Palaniappan K."/>
            <person name="Varghese N."/>
            <person name="Mikhailova N."/>
            <person name="Stamatis D."/>
            <person name="Reddy T."/>
            <person name="Daum C."/>
            <person name="Shapiro N."/>
            <person name="Ivanova N."/>
            <person name="Kyrpides N."/>
            <person name="Woyke T."/>
        </authorList>
    </citation>
    <scope>NUCLEOTIDE SEQUENCE</scope>
    <source>
        <strain evidence="1">P5626</strain>
    </source>
</reference>
<evidence type="ECO:0000313" key="2">
    <source>
        <dbReference type="EMBL" id="TEB42601.1"/>
    </source>
</evidence>